<sequence length="222" mass="25241">MAETGGKMKWRQENAENPLNGNPMLFEAALDAFSTNSFREASLNDIIKAAGMNKGSFYYRFYDKLDLYLSLLQRLSVEKLALFQQYDDTNTEDDFFVSIKKKAMLGIRFARKEPRYNALSRRFLTEETGFRQTVLDAFGGVTENVLLRMTEDAQQKGQIRGDVSAQMMAKVFAILIERIDKVILPDMEDEEILGKIDQLIAVLRDGTGVKRDKGTADQCHKA</sequence>
<reference evidence="4 5" key="1">
    <citation type="submission" date="2018-07" db="EMBL/GenBank/DDBJ databases">
        <title>Genomic Encyclopedia of Type Strains, Phase IV (KMG-IV): sequencing the most valuable type-strain genomes for metagenomic binning, comparative biology and taxonomic classification.</title>
        <authorList>
            <person name="Goeker M."/>
        </authorList>
    </citation>
    <scope>NUCLEOTIDE SEQUENCE [LARGE SCALE GENOMIC DNA]</scope>
    <source>
        <strain evidence="4 5">DSM 27016</strain>
    </source>
</reference>
<dbReference type="PANTHER" id="PTHR43479">
    <property type="entry name" value="ACREF/ENVCD OPERON REPRESSOR-RELATED"/>
    <property type="match status" value="1"/>
</dbReference>
<dbReference type="InterPro" id="IPR001647">
    <property type="entry name" value="HTH_TetR"/>
</dbReference>
<dbReference type="GO" id="GO:0003677">
    <property type="term" value="F:DNA binding"/>
    <property type="evidence" value="ECO:0007669"/>
    <property type="project" value="UniProtKB-UniRule"/>
</dbReference>
<accession>A0A369AGL7</accession>
<evidence type="ECO:0000256" key="2">
    <source>
        <dbReference type="PROSITE-ProRule" id="PRU00335"/>
    </source>
</evidence>
<dbReference type="Gene3D" id="1.10.357.10">
    <property type="entry name" value="Tetracycline Repressor, domain 2"/>
    <property type="match status" value="1"/>
</dbReference>
<dbReference type="SUPFAM" id="SSF46689">
    <property type="entry name" value="Homeodomain-like"/>
    <property type="match status" value="1"/>
</dbReference>
<keyword evidence="1 2" id="KW-0238">DNA-binding</keyword>
<evidence type="ECO:0000259" key="3">
    <source>
        <dbReference type="PROSITE" id="PS50977"/>
    </source>
</evidence>
<comment type="caution">
    <text evidence="4">The sequence shown here is derived from an EMBL/GenBank/DDBJ whole genome shotgun (WGS) entry which is preliminary data.</text>
</comment>
<dbReference type="PROSITE" id="PS50977">
    <property type="entry name" value="HTH_TETR_2"/>
    <property type="match status" value="1"/>
</dbReference>
<evidence type="ECO:0000256" key="1">
    <source>
        <dbReference type="ARBA" id="ARBA00023125"/>
    </source>
</evidence>
<dbReference type="Pfam" id="PF00440">
    <property type="entry name" value="TetR_N"/>
    <property type="match status" value="1"/>
</dbReference>
<keyword evidence="5" id="KW-1185">Reference proteome</keyword>
<name>A0A369AGL7_9FIRM</name>
<dbReference type="EMBL" id="QPJT01000042">
    <property type="protein sequence ID" value="RCX08502.1"/>
    <property type="molecule type" value="Genomic_DNA"/>
</dbReference>
<dbReference type="AlphaFoldDB" id="A0A369AGL7"/>
<feature type="domain" description="HTH tetR-type" evidence="3">
    <location>
        <begin position="19"/>
        <end position="79"/>
    </location>
</feature>
<dbReference type="PANTHER" id="PTHR43479:SF11">
    <property type="entry name" value="ACREF_ENVCD OPERON REPRESSOR-RELATED"/>
    <property type="match status" value="1"/>
</dbReference>
<evidence type="ECO:0000313" key="4">
    <source>
        <dbReference type="EMBL" id="RCX08502.1"/>
    </source>
</evidence>
<proteinExistence type="predicted"/>
<protein>
    <submittedName>
        <fullName evidence="4">TetR family transcriptional regulator</fullName>
    </submittedName>
</protein>
<dbReference type="RefSeq" id="WP_114300194.1">
    <property type="nucleotide sequence ID" value="NZ_QPJT01000042.1"/>
</dbReference>
<feature type="DNA-binding region" description="H-T-H motif" evidence="2">
    <location>
        <begin position="42"/>
        <end position="61"/>
    </location>
</feature>
<dbReference type="InterPro" id="IPR009057">
    <property type="entry name" value="Homeodomain-like_sf"/>
</dbReference>
<dbReference type="Proteomes" id="UP000253034">
    <property type="component" value="Unassembled WGS sequence"/>
</dbReference>
<dbReference type="InterPro" id="IPR050624">
    <property type="entry name" value="HTH-type_Tx_Regulator"/>
</dbReference>
<evidence type="ECO:0000313" key="5">
    <source>
        <dbReference type="Proteomes" id="UP000253034"/>
    </source>
</evidence>
<gene>
    <name evidence="4" type="ORF">DFR58_14217</name>
</gene>
<organism evidence="4 5">
    <name type="scientific">Anaerobacterium chartisolvens</name>
    <dbReference type="NCBI Taxonomy" id="1297424"/>
    <lineage>
        <taxon>Bacteria</taxon>
        <taxon>Bacillati</taxon>
        <taxon>Bacillota</taxon>
        <taxon>Clostridia</taxon>
        <taxon>Eubacteriales</taxon>
        <taxon>Oscillospiraceae</taxon>
        <taxon>Anaerobacterium</taxon>
    </lineage>
</organism>